<evidence type="ECO:0000256" key="8">
    <source>
        <dbReference type="ARBA" id="ARBA00034808"/>
    </source>
</evidence>
<comment type="catalytic activity">
    <reaction evidence="7">
        <text>Couples ATP hydrolysis with the unwinding of duplex DNA by translocating in the 3'-5' direction.</text>
        <dbReference type="EC" id="5.6.2.4"/>
    </reaction>
</comment>
<evidence type="ECO:0000256" key="9">
    <source>
        <dbReference type="ARBA" id="ARBA00048988"/>
    </source>
</evidence>
<dbReference type="InterPro" id="IPR013986">
    <property type="entry name" value="DExx_box_DNA_helicase_dom_sf"/>
</dbReference>
<keyword evidence="6" id="KW-0413">Isomerase</keyword>
<evidence type="ECO:0000256" key="6">
    <source>
        <dbReference type="ARBA" id="ARBA00023235"/>
    </source>
</evidence>
<accession>A0ABU0YVI7</accession>
<comment type="catalytic activity">
    <reaction evidence="9">
        <text>ATP + H2O = ADP + phosphate + H(+)</text>
        <dbReference type="Rhea" id="RHEA:13065"/>
        <dbReference type="ChEBI" id="CHEBI:15377"/>
        <dbReference type="ChEBI" id="CHEBI:15378"/>
        <dbReference type="ChEBI" id="CHEBI:30616"/>
        <dbReference type="ChEBI" id="CHEBI:43474"/>
        <dbReference type="ChEBI" id="CHEBI:456216"/>
        <dbReference type="EC" id="5.6.2.4"/>
    </reaction>
</comment>
<evidence type="ECO:0000259" key="11">
    <source>
        <dbReference type="PROSITE" id="PS51198"/>
    </source>
</evidence>
<evidence type="ECO:0000256" key="5">
    <source>
        <dbReference type="ARBA" id="ARBA00022840"/>
    </source>
</evidence>
<feature type="domain" description="UvrD-like helicase ATP-binding" evidence="11">
    <location>
        <begin position="11"/>
        <end position="299"/>
    </location>
</feature>
<dbReference type="EC" id="5.6.2.4" evidence="8"/>
<dbReference type="EMBL" id="JAUYVI010000009">
    <property type="protein sequence ID" value="MDQ7251145.1"/>
    <property type="molecule type" value="Genomic_DNA"/>
</dbReference>
<keyword evidence="4 10" id="KW-0347">Helicase</keyword>
<evidence type="ECO:0000259" key="12">
    <source>
        <dbReference type="PROSITE" id="PS51217"/>
    </source>
</evidence>
<dbReference type="InterPro" id="IPR027417">
    <property type="entry name" value="P-loop_NTPase"/>
</dbReference>
<protein>
    <recommendedName>
        <fullName evidence="8">DNA 3'-5' helicase</fullName>
        <ecNumber evidence="8">5.6.2.4</ecNumber>
    </recommendedName>
</protein>
<dbReference type="GO" id="GO:0004386">
    <property type="term" value="F:helicase activity"/>
    <property type="evidence" value="ECO:0007669"/>
    <property type="project" value="UniProtKB-KW"/>
</dbReference>
<dbReference type="PANTHER" id="PTHR11070:SF3">
    <property type="entry name" value="DNA 3'-5' HELICASE"/>
    <property type="match status" value="1"/>
</dbReference>
<dbReference type="Pfam" id="PF00580">
    <property type="entry name" value="UvrD-helicase"/>
    <property type="match status" value="1"/>
</dbReference>
<dbReference type="Gene3D" id="1.10.10.160">
    <property type="match status" value="1"/>
</dbReference>
<sequence>MDGSIAAGILDGLNLEQRQAVEHDAAPLLIIAGAGSGKTNTLAHRVAHLVLGGADPNRILLLTFSRRAAAEMKRRVELLVGRVVPQAPRLGWAGTFHAVGARLLRLHARTIGLDPAFTILDREDAADLLNFARQGLGLAAKEQRFPTKATCISIYSRAVNTELPLQDLLDEVFPWCRMWGEELRTLFGAYVEAKQRQNLLDYDDLLLYWAQMMTVPEIAAEIGGRFDHVLVDEYQDTNRLQSSILLRMKPDGSGLTVVGDDAQSIYSFRAATVRNILDFPKQFDPPARIVTLARNYRSTQAILAASNAVISLAAERYAKDLWSERPSEQKPLLVVVPDGQEQARYVAEQVLENREQGITLKSQAVLFRAGHHSAALELELGRRNIPFVKFGGLKFLDTAHVKDLLAVLRWATNPKDQVSGFRVLQLLPGIGPKTADRLVQQTARNTPLLEAIARFKPPASVAAHWPGFFALIQRLTAGLAGWPAEIEAVRQWYEPFLEQGHEDPRARKADLEQLCQIASSFASREQFLTDLTLDPAQSASDESGPPLLDEDYLILSTIHSAKGLEWTSVFVLNTVDGCIPADLGVGSRDEIEEERRLLYVAMTRAKDQLHLITPRQFFTHGQPAMGDRHVTAARTRFIPARLLEHFEQVSWPKVTASSDGPSRIAGAAIRERILGMWR</sequence>
<dbReference type="RefSeq" id="WP_379961225.1">
    <property type="nucleotide sequence ID" value="NZ_JAUYVI010000009.1"/>
</dbReference>
<dbReference type="InterPro" id="IPR000212">
    <property type="entry name" value="DNA_helicase_UvrD/REP"/>
</dbReference>
<dbReference type="Proteomes" id="UP001230156">
    <property type="component" value="Unassembled WGS sequence"/>
</dbReference>
<feature type="binding site" evidence="10">
    <location>
        <begin position="32"/>
        <end position="39"/>
    </location>
    <ligand>
        <name>ATP</name>
        <dbReference type="ChEBI" id="CHEBI:30616"/>
    </ligand>
</feature>
<evidence type="ECO:0000256" key="10">
    <source>
        <dbReference type="PROSITE-ProRule" id="PRU00560"/>
    </source>
</evidence>
<feature type="domain" description="UvrD-like helicase C-terminal" evidence="12">
    <location>
        <begin position="300"/>
        <end position="563"/>
    </location>
</feature>
<evidence type="ECO:0000313" key="14">
    <source>
        <dbReference type="Proteomes" id="UP001230156"/>
    </source>
</evidence>
<dbReference type="Gene3D" id="3.40.50.300">
    <property type="entry name" value="P-loop containing nucleotide triphosphate hydrolases"/>
    <property type="match status" value="2"/>
</dbReference>
<dbReference type="PROSITE" id="PS51217">
    <property type="entry name" value="UVRD_HELICASE_CTER"/>
    <property type="match status" value="1"/>
</dbReference>
<evidence type="ECO:0000256" key="4">
    <source>
        <dbReference type="ARBA" id="ARBA00022806"/>
    </source>
</evidence>
<name>A0ABU0YVI7_9PROT</name>
<comment type="similarity">
    <text evidence="1">Belongs to the helicase family. UvrD subfamily.</text>
</comment>
<keyword evidence="14" id="KW-1185">Reference proteome</keyword>
<proteinExistence type="inferred from homology"/>
<dbReference type="PROSITE" id="PS51198">
    <property type="entry name" value="UVRD_HELICASE_ATP_BIND"/>
    <property type="match status" value="1"/>
</dbReference>
<gene>
    <name evidence="13" type="ORF">Q8A70_25890</name>
</gene>
<dbReference type="CDD" id="cd17932">
    <property type="entry name" value="DEXQc_UvrD"/>
    <property type="match status" value="1"/>
</dbReference>
<evidence type="ECO:0000256" key="7">
    <source>
        <dbReference type="ARBA" id="ARBA00034617"/>
    </source>
</evidence>
<dbReference type="InterPro" id="IPR014017">
    <property type="entry name" value="DNA_helicase_UvrD-like_C"/>
</dbReference>
<dbReference type="Pfam" id="PF13361">
    <property type="entry name" value="UvrD_C"/>
    <property type="match status" value="2"/>
</dbReference>
<keyword evidence="2 10" id="KW-0547">Nucleotide-binding</keyword>
<keyword evidence="3 10" id="KW-0378">Hydrolase</keyword>
<dbReference type="Gene3D" id="1.10.486.10">
    <property type="entry name" value="PCRA, domain 4"/>
    <property type="match status" value="1"/>
</dbReference>
<reference evidence="14" key="1">
    <citation type="submission" date="2023-08" db="EMBL/GenBank/DDBJ databases">
        <title>Rhodospirillaceae gen. nov., a novel taxon isolated from the Yangtze River Yuezi River estuary sludge.</title>
        <authorList>
            <person name="Ruan L."/>
        </authorList>
    </citation>
    <scope>NUCLEOTIDE SEQUENCE [LARGE SCALE GENOMIC DNA]</scope>
    <source>
        <strain evidence="14">R-7</strain>
    </source>
</reference>
<evidence type="ECO:0000313" key="13">
    <source>
        <dbReference type="EMBL" id="MDQ7251145.1"/>
    </source>
</evidence>
<evidence type="ECO:0000256" key="3">
    <source>
        <dbReference type="ARBA" id="ARBA00022801"/>
    </source>
</evidence>
<dbReference type="GO" id="GO:0016787">
    <property type="term" value="F:hydrolase activity"/>
    <property type="evidence" value="ECO:0007669"/>
    <property type="project" value="UniProtKB-KW"/>
</dbReference>
<comment type="caution">
    <text evidence="13">The sequence shown here is derived from an EMBL/GenBank/DDBJ whole genome shotgun (WGS) entry which is preliminary data.</text>
</comment>
<organism evidence="13 14">
    <name type="scientific">Dongia sedimenti</name>
    <dbReference type="NCBI Taxonomy" id="3064282"/>
    <lineage>
        <taxon>Bacteria</taxon>
        <taxon>Pseudomonadati</taxon>
        <taxon>Pseudomonadota</taxon>
        <taxon>Alphaproteobacteria</taxon>
        <taxon>Rhodospirillales</taxon>
        <taxon>Dongiaceae</taxon>
        <taxon>Dongia</taxon>
    </lineage>
</organism>
<keyword evidence="5 10" id="KW-0067">ATP-binding</keyword>
<dbReference type="InterPro" id="IPR014016">
    <property type="entry name" value="UvrD-like_ATP-bd"/>
</dbReference>
<evidence type="ECO:0000256" key="1">
    <source>
        <dbReference type="ARBA" id="ARBA00009922"/>
    </source>
</evidence>
<evidence type="ECO:0000256" key="2">
    <source>
        <dbReference type="ARBA" id="ARBA00022741"/>
    </source>
</evidence>
<dbReference type="PANTHER" id="PTHR11070">
    <property type="entry name" value="UVRD / RECB / PCRA DNA HELICASE FAMILY MEMBER"/>
    <property type="match status" value="1"/>
</dbReference>
<dbReference type="SUPFAM" id="SSF52540">
    <property type="entry name" value="P-loop containing nucleoside triphosphate hydrolases"/>
    <property type="match status" value="1"/>
</dbReference>